<name>A0A4R1B262_9PROT</name>
<protein>
    <submittedName>
        <fullName evidence="2">Nif11 family protein</fullName>
    </submittedName>
</protein>
<dbReference type="InterPro" id="IPR012903">
    <property type="entry name" value="Nif11"/>
</dbReference>
<dbReference type="Proteomes" id="UP000295443">
    <property type="component" value="Unassembled WGS sequence"/>
</dbReference>
<organism evidence="2 3">
    <name type="scientific">Parasulfuritortus cantonensis</name>
    <dbReference type="NCBI Taxonomy" id="2528202"/>
    <lineage>
        <taxon>Bacteria</taxon>
        <taxon>Pseudomonadati</taxon>
        <taxon>Pseudomonadota</taxon>
        <taxon>Betaproteobacteria</taxon>
        <taxon>Nitrosomonadales</taxon>
        <taxon>Thiobacillaceae</taxon>
        <taxon>Parasulfuritortus</taxon>
    </lineage>
</organism>
<sequence length="92" mass="10512">MLQAAQERDAQARPFEQSIKRFGATVMADPALLERLDAAPDKESFIRLYRDLAASNGIHFSRDELLVAVQEQKQGRNWVIPKAVLRMIAERF</sequence>
<evidence type="ECO:0000259" key="1">
    <source>
        <dbReference type="Pfam" id="PF07862"/>
    </source>
</evidence>
<comment type="caution">
    <text evidence="2">The sequence shown here is derived from an EMBL/GenBank/DDBJ whole genome shotgun (WGS) entry which is preliminary data.</text>
</comment>
<gene>
    <name evidence="2" type="ORF">EZJ19_13630</name>
</gene>
<proteinExistence type="predicted"/>
<accession>A0A4R1B262</accession>
<dbReference type="AlphaFoldDB" id="A0A4R1B262"/>
<dbReference type="Pfam" id="PF07862">
    <property type="entry name" value="Nif11"/>
    <property type="match status" value="1"/>
</dbReference>
<evidence type="ECO:0000313" key="3">
    <source>
        <dbReference type="Proteomes" id="UP000295443"/>
    </source>
</evidence>
<dbReference type="EMBL" id="SJZB01000047">
    <property type="protein sequence ID" value="TCJ11901.1"/>
    <property type="molecule type" value="Genomic_DNA"/>
</dbReference>
<dbReference type="OrthoDB" id="7933087at2"/>
<keyword evidence="3" id="KW-1185">Reference proteome</keyword>
<feature type="domain" description="Nif11" evidence="1">
    <location>
        <begin position="17"/>
        <end position="65"/>
    </location>
</feature>
<evidence type="ECO:0000313" key="2">
    <source>
        <dbReference type="EMBL" id="TCJ11901.1"/>
    </source>
</evidence>
<reference evidence="2 3" key="1">
    <citation type="submission" date="2019-03" db="EMBL/GenBank/DDBJ databases">
        <title>Genome sequence of Thiobacillaceae bacterium LSR1, a sulfur-oxidizing bacterium isolated from freshwater sediment.</title>
        <authorList>
            <person name="Li S."/>
        </authorList>
    </citation>
    <scope>NUCLEOTIDE SEQUENCE [LARGE SCALE GENOMIC DNA]</scope>
    <source>
        <strain evidence="2 3">LSR1</strain>
    </source>
</reference>
<dbReference type="RefSeq" id="WP_131448488.1">
    <property type="nucleotide sequence ID" value="NZ_SJZB01000047.1"/>
</dbReference>